<name>A0AA46UQB0_VIBPH</name>
<protein>
    <submittedName>
        <fullName evidence="1">Uncharacterized protein</fullName>
    </submittedName>
</protein>
<keyword evidence="1" id="KW-0614">Plasmid</keyword>
<geneLocation type="plasmid" evidence="1 2">
    <name>pVP-16-VB00198-1</name>
</geneLocation>
<dbReference type="Proteomes" id="UP001163036">
    <property type="component" value="Plasmid pVP-16-VB00198-1"/>
</dbReference>
<dbReference type="AlphaFoldDB" id="A0AA46UQB0"/>
<proteinExistence type="predicted"/>
<reference evidence="1" key="1">
    <citation type="submission" date="2022-05" db="EMBL/GenBank/DDBJ databases">
        <title>Megaplasmid of Vibrio parahaemolyticus.</title>
        <authorList>
            <person name="Strauch E."/>
            <person name="Borowiak M."/>
        </authorList>
    </citation>
    <scope>NUCLEOTIDE SEQUENCE</scope>
    <source>
        <strain evidence="1">16-VB00198</strain>
        <plasmid evidence="1">pVP-16-VB00198-1</plasmid>
    </source>
</reference>
<dbReference type="EMBL" id="CP097357">
    <property type="protein sequence ID" value="UYV29613.1"/>
    <property type="molecule type" value="Genomic_DNA"/>
</dbReference>
<dbReference type="RefSeq" id="WP_053314584.1">
    <property type="nucleotide sequence ID" value="NZ_CP062152.1"/>
</dbReference>
<evidence type="ECO:0000313" key="2">
    <source>
        <dbReference type="Proteomes" id="UP001163036"/>
    </source>
</evidence>
<organism evidence="1 2">
    <name type="scientific">Vibrio parahaemolyticus</name>
    <dbReference type="NCBI Taxonomy" id="670"/>
    <lineage>
        <taxon>Bacteria</taxon>
        <taxon>Pseudomonadati</taxon>
        <taxon>Pseudomonadota</taxon>
        <taxon>Gammaproteobacteria</taxon>
        <taxon>Vibrionales</taxon>
        <taxon>Vibrionaceae</taxon>
        <taxon>Vibrio</taxon>
    </lineage>
</organism>
<accession>A0AA46UQB0</accession>
<sequence length="287" mass="33093">MNKIELAKKLLEYAVYDNHFVKPNYHKSASFFEALENRANETMVYAKVFWRENRFTYAWGKGFLTPNDKEKYQAFVEELASHIEFLGVEKGKLTIDSSAGFENSALGSPYTYSEPMNFTFVLSVEKACELFAVLEQHYSNMVHSISLIELFNPVHEQDIDSIIESKREQARAEIIGKLSKIKRGYLAHLPSVFGFTVNQLRGNTYDLVRNDVTERLYDKVEQLNRSIQQSLIDAGVLVYAADNREHVRFMNKVDFKKHFKAAERKALYAQIPELKDHFEPVKAAKAA</sequence>
<evidence type="ECO:0000313" key="1">
    <source>
        <dbReference type="EMBL" id="UYV29613.1"/>
    </source>
</evidence>
<gene>
    <name evidence="1" type="ORF">M5598_26925</name>
</gene>